<gene>
    <name evidence="2" type="ORF">SARC_15144</name>
</gene>
<dbReference type="PANTHER" id="PTHR21610:SF9">
    <property type="entry name" value="VON WILLEBRAND FACTOR A DOMAIN-CONTAINING PROTEIN 8"/>
    <property type="match status" value="1"/>
</dbReference>
<proteinExistence type="predicted"/>
<feature type="non-terminal residue" evidence="2">
    <location>
        <position position="88"/>
    </location>
</feature>
<evidence type="ECO:0000313" key="3">
    <source>
        <dbReference type="Proteomes" id="UP000054560"/>
    </source>
</evidence>
<evidence type="ECO:0000256" key="1">
    <source>
        <dbReference type="SAM" id="MobiDB-lite"/>
    </source>
</evidence>
<keyword evidence="3" id="KW-1185">Reference proteome</keyword>
<dbReference type="GO" id="GO:0005737">
    <property type="term" value="C:cytoplasm"/>
    <property type="evidence" value="ECO:0007669"/>
    <property type="project" value="TreeGrafter"/>
</dbReference>
<dbReference type="STRING" id="667725.A0A0L0F860"/>
<organism evidence="2 3">
    <name type="scientific">Sphaeroforma arctica JP610</name>
    <dbReference type="NCBI Taxonomy" id="667725"/>
    <lineage>
        <taxon>Eukaryota</taxon>
        <taxon>Ichthyosporea</taxon>
        <taxon>Ichthyophonida</taxon>
        <taxon>Sphaeroforma</taxon>
    </lineage>
</organism>
<dbReference type="GeneID" id="25915648"/>
<dbReference type="InterPro" id="IPR039891">
    <property type="entry name" value="VWA8"/>
</dbReference>
<sequence length="88" mass="9465">MSFQFPALSDAGNPLDPPLRSRFQSRNISELPYGELVAQMEANGLKTEVADGIVSLASTVREVSAATKIPNFPFDSLPTVGKILAEFP</sequence>
<evidence type="ECO:0000313" key="2">
    <source>
        <dbReference type="EMBL" id="KNC72303.1"/>
    </source>
</evidence>
<reference evidence="2 3" key="1">
    <citation type="submission" date="2011-02" db="EMBL/GenBank/DDBJ databases">
        <title>The Genome Sequence of Sphaeroforma arctica JP610.</title>
        <authorList>
            <consortium name="The Broad Institute Genome Sequencing Platform"/>
            <person name="Russ C."/>
            <person name="Cuomo C."/>
            <person name="Young S.K."/>
            <person name="Zeng Q."/>
            <person name="Gargeya S."/>
            <person name="Alvarado L."/>
            <person name="Berlin A."/>
            <person name="Chapman S.B."/>
            <person name="Chen Z."/>
            <person name="Freedman E."/>
            <person name="Gellesch M."/>
            <person name="Goldberg J."/>
            <person name="Griggs A."/>
            <person name="Gujja S."/>
            <person name="Heilman E."/>
            <person name="Heiman D."/>
            <person name="Howarth C."/>
            <person name="Mehta T."/>
            <person name="Neiman D."/>
            <person name="Pearson M."/>
            <person name="Roberts A."/>
            <person name="Saif S."/>
            <person name="Shea T."/>
            <person name="Shenoy N."/>
            <person name="Sisk P."/>
            <person name="Stolte C."/>
            <person name="Sykes S."/>
            <person name="White J."/>
            <person name="Yandava C."/>
            <person name="Burger G."/>
            <person name="Gray M.W."/>
            <person name="Holland P.W.H."/>
            <person name="King N."/>
            <person name="Lang F.B.F."/>
            <person name="Roger A.J."/>
            <person name="Ruiz-Trillo I."/>
            <person name="Haas B."/>
            <person name="Nusbaum C."/>
            <person name="Birren B."/>
        </authorList>
    </citation>
    <scope>NUCLEOTIDE SEQUENCE [LARGE SCALE GENOMIC DNA]</scope>
    <source>
        <strain evidence="2 3">JP610</strain>
    </source>
</reference>
<protein>
    <submittedName>
        <fullName evidence="2">Uncharacterized protein</fullName>
    </submittedName>
</protein>
<dbReference type="RefSeq" id="XP_014146205.1">
    <property type="nucleotide sequence ID" value="XM_014290730.1"/>
</dbReference>
<dbReference type="AlphaFoldDB" id="A0A0L0F860"/>
<name>A0A0L0F860_9EUKA</name>
<dbReference type="OrthoDB" id="5186at2759"/>
<dbReference type="EMBL" id="KQ247274">
    <property type="protein sequence ID" value="KNC72303.1"/>
    <property type="molecule type" value="Genomic_DNA"/>
</dbReference>
<feature type="region of interest" description="Disordered" evidence="1">
    <location>
        <begin position="1"/>
        <end position="21"/>
    </location>
</feature>
<dbReference type="Proteomes" id="UP000054560">
    <property type="component" value="Unassembled WGS sequence"/>
</dbReference>
<dbReference type="PANTHER" id="PTHR21610">
    <property type="entry name" value="VON WILLEBRAND FACTOR A DOMAIN-CONTAINING PROTEIN 8"/>
    <property type="match status" value="1"/>
</dbReference>
<accession>A0A0L0F860</accession>